<organism evidence="1 2">
    <name type="scientific">Ectopseudomonas guguanensis</name>
    <dbReference type="NCBI Taxonomy" id="1198456"/>
    <lineage>
        <taxon>Bacteria</taxon>
        <taxon>Pseudomonadati</taxon>
        <taxon>Pseudomonadota</taxon>
        <taxon>Gammaproteobacteria</taxon>
        <taxon>Pseudomonadales</taxon>
        <taxon>Pseudomonadaceae</taxon>
        <taxon>Ectopseudomonas</taxon>
    </lineage>
</organism>
<name>A0A1H0TNV8_9GAMM</name>
<evidence type="ECO:0008006" key="3">
    <source>
        <dbReference type="Google" id="ProtNLM"/>
    </source>
</evidence>
<dbReference type="GeneID" id="300931325"/>
<evidence type="ECO:0000313" key="1">
    <source>
        <dbReference type="EMBL" id="SDP55551.1"/>
    </source>
</evidence>
<dbReference type="EMBL" id="FNJJ01000004">
    <property type="protein sequence ID" value="SDP55551.1"/>
    <property type="molecule type" value="Genomic_DNA"/>
</dbReference>
<keyword evidence="2" id="KW-1185">Reference proteome</keyword>
<dbReference type="OrthoDB" id="6986701at2"/>
<accession>A0A1H0TNV8</accession>
<dbReference type="AlphaFoldDB" id="A0A1H0TNV8"/>
<dbReference type="RefSeq" id="WP_090429625.1">
    <property type="nucleotide sequence ID" value="NZ_FNJJ01000004.1"/>
</dbReference>
<sequence>MQGTIRSALAASCLIFISGCDQTPSQSAPALQQRISTLCALDAINGSQDLVVQSKTQTVDFRGWAVDSERKTVPGNLNLVLTNKQGHAYAFAHAQRNSRPDVVKAFNEASYLQSGYRVLADVSSLANDTYMISLQMPTEDSVITCRTRKVLLLKQ</sequence>
<reference evidence="2" key="1">
    <citation type="submission" date="2016-10" db="EMBL/GenBank/DDBJ databases">
        <authorList>
            <person name="Varghese N."/>
            <person name="Submissions S."/>
        </authorList>
    </citation>
    <scope>NUCLEOTIDE SEQUENCE [LARGE SCALE GENOMIC DNA]</scope>
    <source>
        <strain evidence="2">JCM 18416</strain>
    </source>
</reference>
<dbReference type="PROSITE" id="PS51257">
    <property type="entry name" value="PROKAR_LIPOPROTEIN"/>
    <property type="match status" value="1"/>
</dbReference>
<protein>
    <recommendedName>
        <fullName evidence="3">Lipoprotein</fullName>
    </recommendedName>
</protein>
<dbReference type="Proteomes" id="UP000199460">
    <property type="component" value="Unassembled WGS sequence"/>
</dbReference>
<evidence type="ECO:0000313" key="2">
    <source>
        <dbReference type="Proteomes" id="UP000199460"/>
    </source>
</evidence>
<gene>
    <name evidence="1" type="ORF">SAMN05216213_104225</name>
</gene>
<proteinExistence type="predicted"/>